<sequence length="390" mass="42864">MLVLPQLAPLLQRSAFTICRFYAKPTPKGTKISSASNDTMKQVHQESLKYLNPNCMVKVISDTFVKVRSADVHDYPNGDVFIAQLRGGPAKNCPASMDIRVSDDESSVEVIVKKLTENTMDFHCELAVPIKASLEICSKSGVNVSKIYGDILKLRAEKYIAVAEVKSEIIDVASVDGNIVCLGLLLGKKTKVETKNNGHIILDKLQGDEILCKTDSGNISTSCCYVESSTFETNNGLLDLKNIHKTTNVLVHRDGNLKMSGVHGNLKVDFNGNSMELQLSELTGDNCIRAKDAKSSIINISEEIENTTSITANLVDCNDSSITLDSSLQHLSSGLNEDKQSFTWPIDKEHAHKLQIFGKNSLILGKSSWSDMLRLHMTKSANNNKNNNNF</sequence>
<dbReference type="OrthoDB" id="5984441at2759"/>
<proteinExistence type="predicted"/>
<dbReference type="Proteomes" id="UP000095300">
    <property type="component" value="Unassembled WGS sequence"/>
</dbReference>
<dbReference type="VEuPathDB" id="VectorBase:SCAU014888"/>
<dbReference type="STRING" id="35570.A0A1I8Q8P5"/>
<organism evidence="1 2">
    <name type="scientific">Stomoxys calcitrans</name>
    <name type="common">Stable fly</name>
    <name type="synonym">Conops calcitrans</name>
    <dbReference type="NCBI Taxonomy" id="35570"/>
    <lineage>
        <taxon>Eukaryota</taxon>
        <taxon>Metazoa</taxon>
        <taxon>Ecdysozoa</taxon>
        <taxon>Arthropoda</taxon>
        <taxon>Hexapoda</taxon>
        <taxon>Insecta</taxon>
        <taxon>Pterygota</taxon>
        <taxon>Neoptera</taxon>
        <taxon>Endopterygota</taxon>
        <taxon>Diptera</taxon>
        <taxon>Brachycera</taxon>
        <taxon>Muscomorpha</taxon>
        <taxon>Muscoidea</taxon>
        <taxon>Muscidae</taxon>
        <taxon>Stomoxys</taxon>
    </lineage>
</organism>
<reference evidence="1" key="1">
    <citation type="submission" date="2020-05" db="UniProtKB">
        <authorList>
            <consortium name="EnsemblMetazoa"/>
        </authorList>
    </citation>
    <scope>IDENTIFICATION</scope>
    <source>
        <strain evidence="1">USDA</strain>
    </source>
</reference>
<protein>
    <recommendedName>
        <fullName evidence="3">Adhesin domain-containing protein</fullName>
    </recommendedName>
</protein>
<accession>A0A1I8Q8P5</accession>
<dbReference type="KEGG" id="scac:106087954"/>
<dbReference type="AlphaFoldDB" id="A0A1I8Q8P5"/>
<gene>
    <name evidence="1" type="primary">106087954</name>
</gene>
<keyword evidence="2" id="KW-1185">Reference proteome</keyword>
<name>A0A1I8Q8P5_STOCA</name>
<dbReference type="PANTHER" id="PTHR34094:SF1">
    <property type="entry name" value="PROTEIN FAM185A"/>
    <property type="match status" value="1"/>
</dbReference>
<dbReference type="PANTHER" id="PTHR34094">
    <property type="match status" value="1"/>
</dbReference>
<evidence type="ECO:0000313" key="1">
    <source>
        <dbReference type="EnsemblMetazoa" id="SCAU014888-PA"/>
    </source>
</evidence>
<dbReference type="EnsemblMetazoa" id="SCAU014888-RA">
    <property type="protein sequence ID" value="SCAU014888-PA"/>
    <property type="gene ID" value="SCAU014888"/>
</dbReference>
<evidence type="ECO:0000313" key="2">
    <source>
        <dbReference type="Proteomes" id="UP000095300"/>
    </source>
</evidence>
<evidence type="ECO:0008006" key="3">
    <source>
        <dbReference type="Google" id="ProtNLM"/>
    </source>
</evidence>